<dbReference type="InterPro" id="IPR006612">
    <property type="entry name" value="THAP_Znf"/>
</dbReference>
<feature type="coiled-coil region" evidence="6">
    <location>
        <begin position="138"/>
        <end position="172"/>
    </location>
</feature>
<sequence>MPISCSAWKCTARCIPLTRSQGITFHRFPKDEELRKQWEAAVGRKGFSASRAATLCSEHFRPEDFDRTGQTVRLRVGVVPSVFRYPGPNRPRPKVTRTSRTSKKALEPLTLDRPKVVQEAQPPPPPNVEHCYALPSSHDDLKARLAEALARVESLERERRNAKDRERRARHTVCGLLHDLMANKLMNEELKEQLEIYSVISNTNLPVLLNFRTSNTACVEAEPKRKHRVRPCPCLLFEMSFFSAAEETEANVPALGFLFGKFSKSCRVMLI</sequence>
<dbReference type="InterPro" id="IPR038441">
    <property type="entry name" value="THAP_Znf_sf"/>
</dbReference>
<accession>A0A4U5VAS5</accession>
<dbReference type="Proteomes" id="UP000298787">
    <property type="component" value="Chromosome 16"/>
</dbReference>
<dbReference type="Pfam" id="PF05485">
    <property type="entry name" value="THAP"/>
    <property type="match status" value="1"/>
</dbReference>
<reference evidence="9 10" key="1">
    <citation type="submission" date="2019-01" db="EMBL/GenBank/DDBJ databases">
        <title>Genome Assembly of Collichthys lucidus.</title>
        <authorList>
            <person name="Cai M."/>
            <person name="Xiao S."/>
        </authorList>
    </citation>
    <scope>NUCLEOTIDE SEQUENCE [LARGE SCALE GENOMIC DNA]</scope>
    <source>
        <strain evidence="9">JT15FE1705JMU</strain>
        <tissue evidence="9">Muscle</tissue>
    </source>
</reference>
<evidence type="ECO:0000256" key="5">
    <source>
        <dbReference type="PROSITE-ProRule" id="PRU00309"/>
    </source>
</evidence>
<dbReference type="SUPFAM" id="SSF57716">
    <property type="entry name" value="Glucocorticoid receptor-like (DNA-binding domain)"/>
    <property type="match status" value="1"/>
</dbReference>
<dbReference type="GO" id="GO:0008270">
    <property type="term" value="F:zinc ion binding"/>
    <property type="evidence" value="ECO:0007669"/>
    <property type="project" value="UniProtKB-KW"/>
</dbReference>
<keyword evidence="2 5" id="KW-0863">Zinc-finger</keyword>
<dbReference type="SMART" id="SM00692">
    <property type="entry name" value="DM3"/>
    <property type="match status" value="1"/>
</dbReference>
<organism evidence="9 10">
    <name type="scientific">Collichthys lucidus</name>
    <name type="common">Big head croaker</name>
    <name type="synonym">Sciaena lucida</name>
    <dbReference type="NCBI Taxonomy" id="240159"/>
    <lineage>
        <taxon>Eukaryota</taxon>
        <taxon>Metazoa</taxon>
        <taxon>Chordata</taxon>
        <taxon>Craniata</taxon>
        <taxon>Vertebrata</taxon>
        <taxon>Euteleostomi</taxon>
        <taxon>Actinopterygii</taxon>
        <taxon>Neopterygii</taxon>
        <taxon>Teleostei</taxon>
        <taxon>Neoteleostei</taxon>
        <taxon>Acanthomorphata</taxon>
        <taxon>Eupercaria</taxon>
        <taxon>Sciaenidae</taxon>
        <taxon>Collichthys</taxon>
    </lineage>
</organism>
<dbReference type="InterPro" id="IPR026521">
    <property type="entry name" value="THAP2"/>
</dbReference>
<dbReference type="GO" id="GO:0003677">
    <property type="term" value="F:DNA binding"/>
    <property type="evidence" value="ECO:0007669"/>
    <property type="project" value="UniProtKB-UniRule"/>
</dbReference>
<keyword evidence="3" id="KW-0862">Zinc</keyword>
<dbReference type="AlphaFoldDB" id="A0A4U5VAS5"/>
<feature type="compositionally biased region" description="Basic residues" evidence="7">
    <location>
        <begin position="91"/>
        <end position="103"/>
    </location>
</feature>
<dbReference type="Gene3D" id="6.20.210.20">
    <property type="entry name" value="THAP domain"/>
    <property type="match status" value="1"/>
</dbReference>
<keyword evidence="10" id="KW-1185">Reference proteome</keyword>
<evidence type="ECO:0000313" key="10">
    <source>
        <dbReference type="Proteomes" id="UP000298787"/>
    </source>
</evidence>
<name>A0A4U5VAS5_COLLU</name>
<dbReference type="SMART" id="SM00980">
    <property type="entry name" value="THAP"/>
    <property type="match status" value="1"/>
</dbReference>
<protein>
    <submittedName>
        <fullName evidence="9">THAP domain-containing protein 6</fullName>
    </submittedName>
</protein>
<evidence type="ECO:0000313" key="9">
    <source>
        <dbReference type="EMBL" id="TKS84909.1"/>
    </source>
</evidence>
<feature type="region of interest" description="Disordered" evidence="7">
    <location>
        <begin position="85"/>
        <end position="105"/>
    </location>
</feature>
<keyword evidence="6" id="KW-0175">Coiled coil</keyword>
<keyword evidence="1" id="KW-0479">Metal-binding</keyword>
<evidence type="ECO:0000259" key="8">
    <source>
        <dbReference type="PROSITE" id="PS50950"/>
    </source>
</evidence>
<evidence type="ECO:0000256" key="7">
    <source>
        <dbReference type="SAM" id="MobiDB-lite"/>
    </source>
</evidence>
<evidence type="ECO:0000256" key="6">
    <source>
        <dbReference type="SAM" id="Coils"/>
    </source>
</evidence>
<dbReference type="PANTHER" id="PTHR47696:SF2">
    <property type="entry name" value="PROVISIONAL ORTHOLOG OF THAP DOMAIN CONTAINING 1"/>
    <property type="match status" value="1"/>
</dbReference>
<dbReference type="PROSITE" id="PS50950">
    <property type="entry name" value="ZF_THAP"/>
    <property type="match status" value="1"/>
</dbReference>
<evidence type="ECO:0000256" key="3">
    <source>
        <dbReference type="ARBA" id="ARBA00022833"/>
    </source>
</evidence>
<evidence type="ECO:0000256" key="4">
    <source>
        <dbReference type="ARBA" id="ARBA00023125"/>
    </source>
</evidence>
<dbReference type="STRING" id="240159.A0A4U5VAS5"/>
<dbReference type="PANTHER" id="PTHR47696">
    <property type="entry name" value="THAP DOMAIN-CONTAINING PROTEIN 2"/>
    <property type="match status" value="1"/>
</dbReference>
<keyword evidence="4 5" id="KW-0238">DNA-binding</keyword>
<proteinExistence type="predicted"/>
<feature type="domain" description="THAP-type" evidence="8">
    <location>
        <begin position="1"/>
        <end position="83"/>
    </location>
</feature>
<gene>
    <name evidence="9" type="ORF">D9C73_018323</name>
</gene>
<evidence type="ECO:0000256" key="1">
    <source>
        <dbReference type="ARBA" id="ARBA00022723"/>
    </source>
</evidence>
<dbReference type="EMBL" id="CM014093">
    <property type="protein sequence ID" value="TKS84909.1"/>
    <property type="molecule type" value="Genomic_DNA"/>
</dbReference>
<evidence type="ECO:0000256" key="2">
    <source>
        <dbReference type="ARBA" id="ARBA00022771"/>
    </source>
</evidence>